<dbReference type="Pfam" id="PF02826">
    <property type="entry name" value="2-Hacid_dh_C"/>
    <property type="match status" value="1"/>
</dbReference>
<feature type="domain" description="D-isomer specific 2-hydroxyacid dehydrogenase catalytic" evidence="5">
    <location>
        <begin position="34"/>
        <end position="321"/>
    </location>
</feature>
<evidence type="ECO:0000313" key="8">
    <source>
        <dbReference type="Proteomes" id="UP000053911"/>
    </source>
</evidence>
<dbReference type="Gene3D" id="3.40.50.720">
    <property type="entry name" value="NAD(P)-binding Rossmann-like Domain"/>
    <property type="match status" value="2"/>
</dbReference>
<proteinExistence type="inferred from homology"/>
<dbReference type="InterPro" id="IPR029753">
    <property type="entry name" value="D-isomer_DH_CS"/>
</dbReference>
<evidence type="ECO:0000256" key="3">
    <source>
        <dbReference type="ARBA" id="ARBA00023027"/>
    </source>
</evidence>
<dbReference type="EMBL" id="LGFD01000045">
    <property type="protein sequence ID" value="KUK16950.1"/>
    <property type="molecule type" value="Genomic_DNA"/>
</dbReference>
<dbReference type="CDD" id="cd05299">
    <property type="entry name" value="CtBP_dh"/>
    <property type="match status" value="1"/>
</dbReference>
<dbReference type="PANTHER" id="PTHR43761">
    <property type="entry name" value="D-ISOMER SPECIFIC 2-HYDROXYACID DEHYDROGENASE FAMILY PROTEIN (AFU_ORTHOLOGUE AFUA_1G13630)"/>
    <property type="match status" value="1"/>
</dbReference>
<gene>
    <name evidence="7" type="ORF">XD54_1754</name>
</gene>
<evidence type="ECO:0000259" key="6">
    <source>
        <dbReference type="Pfam" id="PF02826"/>
    </source>
</evidence>
<dbReference type="PATRIC" id="fig|172049.5.peg.1666"/>
<dbReference type="InterPro" id="IPR006139">
    <property type="entry name" value="D-isomer_2_OHA_DH_cat_dom"/>
</dbReference>
<dbReference type="InterPro" id="IPR006140">
    <property type="entry name" value="D-isomer_DH_NAD-bd"/>
</dbReference>
<comment type="caution">
    <text evidence="7">The sequence shown here is derived from an EMBL/GenBank/DDBJ whole genome shotgun (WGS) entry which is preliminary data.</text>
</comment>
<name>A0A101EL72_9EURY</name>
<dbReference type="InterPro" id="IPR050418">
    <property type="entry name" value="D-iso_2-hydroxyacid_DH_PdxB"/>
</dbReference>
<evidence type="ECO:0000313" key="7">
    <source>
        <dbReference type="EMBL" id="KUK16950.1"/>
    </source>
</evidence>
<evidence type="ECO:0000256" key="1">
    <source>
        <dbReference type="ARBA" id="ARBA00005854"/>
    </source>
</evidence>
<dbReference type="PROSITE" id="PS00671">
    <property type="entry name" value="D_2_HYDROXYACID_DH_3"/>
    <property type="match status" value="1"/>
</dbReference>
<protein>
    <submittedName>
        <fullName evidence="7">D-isomer specific 2-hydroxyacid dehydrogenase, NAD-binding</fullName>
    </submittedName>
</protein>
<sequence length="334" mass="37516">MAKFKVVVTDYEYESLENERRELEKVGAELVPAQLRYASPKEIIEVCRDADGLIVQYAKITREVIEGLEKCKVIARYGIGVDNVDVKAATEKGIFVVNVPDYCIEEVSDHTVALLLASVRKLTLYDKAVKSGTWDYKVGKPLFRIQGKTLGLIGFGKLARRVAEKMKPFGVNIITYDPYISPELTEKYGVKLVSSLEELLKNSDFISIHVPLTDETYHLLSDKEFELMKDNVIIVNTARGPIIDEKALVKALEQGKVMYAGLDVTEAEPIPKDSPLLKFDNVIITPHVAWYSEESQKELQTKAARGVAEVLSGKIPTYLVNPEVLDVIKKKKRR</sequence>
<dbReference type="FunFam" id="3.40.50.720:FF:000203">
    <property type="entry name" value="D-3-phosphoglycerate dehydrogenase (SerA)"/>
    <property type="match status" value="1"/>
</dbReference>
<dbReference type="Pfam" id="PF00389">
    <property type="entry name" value="2-Hacid_dh"/>
    <property type="match status" value="1"/>
</dbReference>
<dbReference type="GO" id="GO:0051287">
    <property type="term" value="F:NAD binding"/>
    <property type="evidence" value="ECO:0007669"/>
    <property type="project" value="InterPro"/>
</dbReference>
<organism evidence="7 8">
    <name type="scientific">Thermococcus sibiricus</name>
    <dbReference type="NCBI Taxonomy" id="172049"/>
    <lineage>
        <taxon>Archaea</taxon>
        <taxon>Methanobacteriati</taxon>
        <taxon>Methanobacteriota</taxon>
        <taxon>Thermococci</taxon>
        <taxon>Thermococcales</taxon>
        <taxon>Thermococcaceae</taxon>
        <taxon>Thermococcus</taxon>
    </lineage>
</organism>
<dbReference type="GO" id="GO:0016616">
    <property type="term" value="F:oxidoreductase activity, acting on the CH-OH group of donors, NAD or NADP as acceptor"/>
    <property type="evidence" value="ECO:0007669"/>
    <property type="project" value="InterPro"/>
</dbReference>
<dbReference type="Proteomes" id="UP000053911">
    <property type="component" value="Unassembled WGS sequence"/>
</dbReference>
<feature type="domain" description="D-isomer specific 2-hydroxyacid dehydrogenase NAD-binding" evidence="6">
    <location>
        <begin position="112"/>
        <end position="289"/>
    </location>
</feature>
<keyword evidence="3" id="KW-0520">NAD</keyword>
<dbReference type="InterPro" id="IPR043322">
    <property type="entry name" value="CtBP"/>
</dbReference>
<evidence type="ECO:0000259" key="5">
    <source>
        <dbReference type="Pfam" id="PF00389"/>
    </source>
</evidence>
<evidence type="ECO:0000256" key="2">
    <source>
        <dbReference type="ARBA" id="ARBA00023002"/>
    </source>
</evidence>
<dbReference type="SUPFAM" id="SSF52283">
    <property type="entry name" value="Formate/glycerate dehydrogenase catalytic domain-like"/>
    <property type="match status" value="1"/>
</dbReference>
<dbReference type="GO" id="GO:0003714">
    <property type="term" value="F:transcription corepressor activity"/>
    <property type="evidence" value="ECO:0007669"/>
    <property type="project" value="InterPro"/>
</dbReference>
<dbReference type="SUPFAM" id="SSF51735">
    <property type="entry name" value="NAD(P)-binding Rossmann-fold domains"/>
    <property type="match status" value="1"/>
</dbReference>
<comment type="similarity">
    <text evidence="1 4">Belongs to the D-isomer specific 2-hydroxyacid dehydrogenase family.</text>
</comment>
<dbReference type="PANTHER" id="PTHR43761:SF1">
    <property type="entry name" value="D-ISOMER SPECIFIC 2-HYDROXYACID DEHYDROGENASE CATALYTIC DOMAIN-CONTAINING PROTEIN-RELATED"/>
    <property type="match status" value="1"/>
</dbReference>
<dbReference type="RefSeq" id="WP_152880141.1">
    <property type="nucleotide sequence ID" value="NZ_LGFD01000045.1"/>
</dbReference>
<dbReference type="AlphaFoldDB" id="A0A101EL72"/>
<dbReference type="PROSITE" id="PS00670">
    <property type="entry name" value="D_2_HYDROXYACID_DH_2"/>
    <property type="match status" value="1"/>
</dbReference>
<dbReference type="InterPro" id="IPR036291">
    <property type="entry name" value="NAD(P)-bd_dom_sf"/>
</dbReference>
<keyword evidence="2 4" id="KW-0560">Oxidoreductase</keyword>
<evidence type="ECO:0000256" key="4">
    <source>
        <dbReference type="RuleBase" id="RU003719"/>
    </source>
</evidence>
<accession>A0A101EL72</accession>
<reference evidence="8" key="1">
    <citation type="journal article" date="2015" name="MBio">
        <title>Genome-Resolved Metagenomic Analysis Reveals Roles for Candidate Phyla and Other Microbial Community Members in Biogeochemical Transformations in Oil Reservoirs.</title>
        <authorList>
            <person name="Hu P."/>
            <person name="Tom L."/>
            <person name="Singh A."/>
            <person name="Thomas B.C."/>
            <person name="Baker B.J."/>
            <person name="Piceno Y.M."/>
            <person name="Andersen G.L."/>
            <person name="Banfield J.F."/>
        </authorList>
    </citation>
    <scope>NUCLEOTIDE SEQUENCE [LARGE SCALE GENOMIC DNA]</scope>
</reference>